<reference evidence="3" key="1">
    <citation type="submission" date="2021-12" db="EMBL/GenBank/DDBJ databases">
        <authorList>
            <person name="King R."/>
        </authorList>
    </citation>
    <scope>NUCLEOTIDE SEQUENCE</scope>
</reference>
<feature type="transmembrane region" description="Helical" evidence="2">
    <location>
        <begin position="52"/>
        <end position="69"/>
    </location>
</feature>
<accession>A0A9N9QU92</accession>
<keyword evidence="2" id="KW-0812">Transmembrane</keyword>
<reference evidence="3" key="2">
    <citation type="submission" date="2022-10" db="EMBL/GenBank/DDBJ databases">
        <authorList>
            <consortium name="ENA_rothamsted_submissions"/>
            <consortium name="culmorum"/>
            <person name="King R."/>
        </authorList>
    </citation>
    <scope>NUCLEOTIDE SEQUENCE</scope>
</reference>
<dbReference type="Proteomes" id="UP001153714">
    <property type="component" value="Chromosome 11"/>
</dbReference>
<sequence length="448" mass="52066">MDMPCTAHNSVTYLMTGISKFDLLYSNTSDSQQDAPIVQIQTNIHKQYDTTVLHYMMFFAGVIAVSVFNKKGEIITYTKNIIAKIDMRAIVTENGNTANKLGVLVIVALKKYIGITWKKLKWCIFKILTCCSAATIVKDNRNFSNFVLLKKIKEIIEERKRLGLLLMAAVHENNNLKIQYQMETMAKNRFLRYIQDTQKKVKENRSKYVNFQHLYLMTHQENIFLKTRLRRLTKDKENVEKDLVDIIKQVYNSKNNDLMAYCSRFLVRPRASFINADIKEEVRKFLQKNRMPLTLDRSDGDKDVRIWPTSPIIKETESCRSNTILLPIISEAPKLKGLPGECIWTVKDKDGIIEKLYEYDFDSDLDNGDTIRRIRQYSVYHDKDCLLDFSSSRTIVTEDYNTVRFRCLNSSKERFLTGSEAFQRFLLNNKNVIPTSTPSTPTRSLLCV</sequence>
<evidence type="ECO:0000256" key="2">
    <source>
        <dbReference type="SAM" id="Phobius"/>
    </source>
</evidence>
<keyword evidence="2" id="KW-0472">Membrane</keyword>
<evidence type="ECO:0000256" key="1">
    <source>
        <dbReference type="SAM" id="Coils"/>
    </source>
</evidence>
<keyword evidence="2" id="KW-1133">Transmembrane helix</keyword>
<keyword evidence="1" id="KW-0175">Coiled coil</keyword>
<evidence type="ECO:0000313" key="3">
    <source>
        <dbReference type="EMBL" id="CAG9783441.1"/>
    </source>
</evidence>
<organism evidence="3 4">
    <name type="scientific">Diatraea saccharalis</name>
    <name type="common">sugarcane borer</name>
    <dbReference type="NCBI Taxonomy" id="40085"/>
    <lineage>
        <taxon>Eukaryota</taxon>
        <taxon>Metazoa</taxon>
        <taxon>Ecdysozoa</taxon>
        <taxon>Arthropoda</taxon>
        <taxon>Hexapoda</taxon>
        <taxon>Insecta</taxon>
        <taxon>Pterygota</taxon>
        <taxon>Neoptera</taxon>
        <taxon>Endopterygota</taxon>
        <taxon>Lepidoptera</taxon>
        <taxon>Glossata</taxon>
        <taxon>Ditrysia</taxon>
        <taxon>Pyraloidea</taxon>
        <taxon>Crambidae</taxon>
        <taxon>Crambinae</taxon>
        <taxon>Diatraea</taxon>
    </lineage>
</organism>
<proteinExistence type="predicted"/>
<dbReference type="OrthoDB" id="445341at2759"/>
<protein>
    <submittedName>
        <fullName evidence="3">Uncharacterized protein</fullName>
    </submittedName>
</protein>
<dbReference type="EMBL" id="OU893342">
    <property type="protein sequence ID" value="CAG9783441.1"/>
    <property type="molecule type" value="Genomic_DNA"/>
</dbReference>
<evidence type="ECO:0000313" key="4">
    <source>
        <dbReference type="Proteomes" id="UP001153714"/>
    </source>
</evidence>
<feature type="coiled-coil region" evidence="1">
    <location>
        <begin position="222"/>
        <end position="249"/>
    </location>
</feature>
<name>A0A9N9QU92_9NEOP</name>
<gene>
    <name evidence="3" type="ORF">DIATSA_LOCUS1613</name>
</gene>
<keyword evidence="4" id="KW-1185">Reference proteome</keyword>
<dbReference type="AlphaFoldDB" id="A0A9N9QU92"/>